<evidence type="ECO:0000256" key="3">
    <source>
        <dbReference type="ARBA" id="ARBA00022490"/>
    </source>
</evidence>
<keyword evidence="5" id="KW-0548">Nucleotidyltransferase</keyword>
<evidence type="ECO:0000256" key="6">
    <source>
        <dbReference type="ARBA" id="ARBA00022705"/>
    </source>
</evidence>
<proteinExistence type="inferred from homology"/>
<dbReference type="GO" id="GO:0003887">
    <property type="term" value="F:DNA-directed DNA polymerase activity"/>
    <property type="evidence" value="ECO:0007669"/>
    <property type="project" value="UniProtKB-KW"/>
</dbReference>
<dbReference type="PANTHER" id="PTHR30478:SF0">
    <property type="entry name" value="BETA SLIDING CLAMP"/>
    <property type="match status" value="1"/>
</dbReference>
<keyword evidence="7" id="KW-0239">DNA-directed DNA polymerase</keyword>
<evidence type="ECO:0000256" key="2">
    <source>
        <dbReference type="ARBA" id="ARBA00010752"/>
    </source>
</evidence>
<keyword evidence="3" id="KW-0963">Cytoplasm</keyword>
<evidence type="ECO:0000256" key="8">
    <source>
        <dbReference type="ARBA" id="ARBA00023125"/>
    </source>
</evidence>
<dbReference type="SUPFAM" id="SSF55979">
    <property type="entry name" value="DNA clamp"/>
    <property type="match status" value="2"/>
</dbReference>
<evidence type="ECO:0000313" key="10">
    <source>
        <dbReference type="EMBL" id="GAH24943.1"/>
    </source>
</evidence>
<comment type="caution">
    <text evidence="10">The sequence shown here is derived from an EMBL/GenBank/DDBJ whole genome shotgun (WGS) entry which is preliminary data.</text>
</comment>
<sequence>MLVIALARALADRVMLLDLTLGRKGLLGYLKALGGSNIVKVIPDNGKLKVICGSNTSLIADSEWIGEKTPLTLCDVRVSPKNSVKPNVGGSELADALARVLPFTAKDDEARPVLACVNFVAKDGKLTLVGADGFRLALIALDCDGEGQALINRDDLRGIVSALKVAKRARVSFEPGGETIGGYSLIIDTELIRYKWASVNADYPDYEKLIPTEFNTFASFDTVEAIKAVNSLKALSDNPKAYPIDLTIDSGMVVMANPDDKGQAELVADTDGKGFVRIDGQYLGQVLRACGGMVDFKLVNASSPMLFTSDGYQVVVMPMMTDKANEQQKAEAKAKAEQPHPTTAWGEAEKRA</sequence>
<evidence type="ECO:0000256" key="5">
    <source>
        <dbReference type="ARBA" id="ARBA00022695"/>
    </source>
</evidence>
<accession>X1FVY8</accession>
<evidence type="ECO:0000256" key="9">
    <source>
        <dbReference type="SAM" id="MobiDB-lite"/>
    </source>
</evidence>
<dbReference type="AlphaFoldDB" id="X1FVY8"/>
<protein>
    <submittedName>
        <fullName evidence="10">Uncharacterized protein</fullName>
    </submittedName>
</protein>
<evidence type="ECO:0000256" key="1">
    <source>
        <dbReference type="ARBA" id="ARBA00004496"/>
    </source>
</evidence>
<keyword evidence="6" id="KW-0235">DNA replication</keyword>
<dbReference type="GO" id="GO:0006271">
    <property type="term" value="P:DNA strand elongation involved in DNA replication"/>
    <property type="evidence" value="ECO:0007669"/>
    <property type="project" value="TreeGrafter"/>
</dbReference>
<comment type="similarity">
    <text evidence="2">Belongs to the beta sliding clamp family.</text>
</comment>
<reference evidence="10" key="1">
    <citation type="journal article" date="2014" name="Front. Microbiol.">
        <title>High frequency of phylogenetically diverse reductive dehalogenase-homologous genes in deep subseafloor sedimentary metagenomes.</title>
        <authorList>
            <person name="Kawai M."/>
            <person name="Futagami T."/>
            <person name="Toyoda A."/>
            <person name="Takaki Y."/>
            <person name="Nishi S."/>
            <person name="Hori S."/>
            <person name="Arai W."/>
            <person name="Tsubouchi T."/>
            <person name="Morono Y."/>
            <person name="Uchiyama I."/>
            <person name="Ito T."/>
            <person name="Fujiyama A."/>
            <person name="Inagaki F."/>
            <person name="Takami H."/>
        </authorList>
    </citation>
    <scope>NUCLEOTIDE SEQUENCE</scope>
    <source>
        <strain evidence="10">Expedition CK06-06</strain>
    </source>
</reference>
<keyword evidence="4" id="KW-0808">Transferase</keyword>
<comment type="subcellular location">
    <subcellularLocation>
        <location evidence="1">Cytoplasm</location>
    </subcellularLocation>
</comment>
<dbReference type="CDD" id="cd00140">
    <property type="entry name" value="beta_clamp"/>
    <property type="match status" value="1"/>
</dbReference>
<evidence type="ECO:0000256" key="4">
    <source>
        <dbReference type="ARBA" id="ARBA00022679"/>
    </source>
</evidence>
<gene>
    <name evidence="10" type="ORF">S03H2_05263</name>
</gene>
<dbReference type="InterPro" id="IPR001001">
    <property type="entry name" value="DNA_polIII_beta"/>
</dbReference>
<feature type="compositionally biased region" description="Basic and acidic residues" evidence="9">
    <location>
        <begin position="324"/>
        <end position="338"/>
    </location>
</feature>
<feature type="non-terminal residue" evidence="10">
    <location>
        <position position="352"/>
    </location>
</feature>
<dbReference type="Gene3D" id="3.10.150.10">
    <property type="entry name" value="DNA Polymerase III, subunit A, domain 2"/>
    <property type="match status" value="2"/>
</dbReference>
<dbReference type="GO" id="GO:0005737">
    <property type="term" value="C:cytoplasm"/>
    <property type="evidence" value="ECO:0007669"/>
    <property type="project" value="UniProtKB-SubCell"/>
</dbReference>
<keyword evidence="8" id="KW-0238">DNA-binding</keyword>
<dbReference type="PANTHER" id="PTHR30478">
    <property type="entry name" value="DNA POLYMERASE III SUBUNIT BETA"/>
    <property type="match status" value="1"/>
</dbReference>
<organism evidence="10">
    <name type="scientific">marine sediment metagenome</name>
    <dbReference type="NCBI Taxonomy" id="412755"/>
    <lineage>
        <taxon>unclassified sequences</taxon>
        <taxon>metagenomes</taxon>
        <taxon>ecological metagenomes</taxon>
    </lineage>
</organism>
<dbReference type="InterPro" id="IPR046938">
    <property type="entry name" value="DNA_clamp_sf"/>
</dbReference>
<feature type="region of interest" description="Disordered" evidence="9">
    <location>
        <begin position="324"/>
        <end position="352"/>
    </location>
</feature>
<evidence type="ECO:0000256" key="7">
    <source>
        <dbReference type="ARBA" id="ARBA00022932"/>
    </source>
</evidence>
<dbReference type="SMART" id="SM00480">
    <property type="entry name" value="POL3Bc"/>
    <property type="match status" value="1"/>
</dbReference>
<dbReference type="GO" id="GO:0003677">
    <property type="term" value="F:DNA binding"/>
    <property type="evidence" value="ECO:0007669"/>
    <property type="project" value="UniProtKB-KW"/>
</dbReference>
<dbReference type="GO" id="GO:0009360">
    <property type="term" value="C:DNA polymerase III complex"/>
    <property type="evidence" value="ECO:0007669"/>
    <property type="project" value="InterPro"/>
</dbReference>
<dbReference type="EMBL" id="BARU01002178">
    <property type="protein sequence ID" value="GAH24943.1"/>
    <property type="molecule type" value="Genomic_DNA"/>
</dbReference>
<name>X1FVY8_9ZZZZ</name>